<comment type="caution">
    <text evidence="1">The sequence shown here is derived from an EMBL/GenBank/DDBJ whole genome shotgun (WGS) entry which is preliminary data.</text>
</comment>
<organism evidence="1 2">
    <name type="scientific">Emticicia agri</name>
    <dbReference type="NCBI Taxonomy" id="2492393"/>
    <lineage>
        <taxon>Bacteria</taxon>
        <taxon>Pseudomonadati</taxon>
        <taxon>Bacteroidota</taxon>
        <taxon>Cytophagia</taxon>
        <taxon>Cytophagales</taxon>
        <taxon>Leadbetterellaceae</taxon>
        <taxon>Emticicia</taxon>
    </lineage>
</organism>
<proteinExistence type="predicted"/>
<dbReference type="OrthoDB" id="825489at2"/>
<sequence>MRRTIALILFVTIFLGSLVPKVNWSQSIKLPELITHYYQHKREAPKDFNMWDFLVMHYSANSQHAKTKHPSLPSFDINGVSYLYVAPAFISFSSTTTFSFVEKEDHFSWLNNYFFSAETNLLNPPRA</sequence>
<dbReference type="Proteomes" id="UP000293162">
    <property type="component" value="Unassembled WGS sequence"/>
</dbReference>
<dbReference type="RefSeq" id="WP_130021146.1">
    <property type="nucleotide sequence ID" value="NZ_SEWF01000014.1"/>
</dbReference>
<accession>A0A4Q5M029</accession>
<evidence type="ECO:0000313" key="2">
    <source>
        <dbReference type="Proteomes" id="UP000293162"/>
    </source>
</evidence>
<name>A0A4Q5M029_9BACT</name>
<protein>
    <submittedName>
        <fullName evidence="1">Uncharacterized protein</fullName>
    </submittedName>
</protein>
<gene>
    <name evidence="1" type="ORF">EWM59_11650</name>
</gene>
<evidence type="ECO:0000313" key="1">
    <source>
        <dbReference type="EMBL" id="RYU95541.1"/>
    </source>
</evidence>
<keyword evidence="2" id="KW-1185">Reference proteome</keyword>
<dbReference type="EMBL" id="SEWF01000014">
    <property type="protein sequence ID" value="RYU95541.1"/>
    <property type="molecule type" value="Genomic_DNA"/>
</dbReference>
<reference evidence="1 2" key="1">
    <citation type="submission" date="2019-02" db="EMBL/GenBank/DDBJ databases">
        <title>Bacterial novel species Emticicia sp. 17J42-9 isolated from soil.</title>
        <authorList>
            <person name="Jung H.-Y."/>
        </authorList>
    </citation>
    <scope>NUCLEOTIDE SEQUENCE [LARGE SCALE GENOMIC DNA]</scope>
    <source>
        <strain evidence="1 2">17J42-9</strain>
    </source>
</reference>
<dbReference type="AlphaFoldDB" id="A0A4Q5M029"/>